<organism evidence="12 13">
    <name type="scientific">Arsenicicoccus piscis</name>
    <dbReference type="NCBI Taxonomy" id="673954"/>
    <lineage>
        <taxon>Bacteria</taxon>
        <taxon>Bacillati</taxon>
        <taxon>Actinomycetota</taxon>
        <taxon>Actinomycetes</taxon>
        <taxon>Micrococcales</taxon>
        <taxon>Intrasporangiaceae</taxon>
        <taxon>Arsenicicoccus</taxon>
    </lineage>
</organism>
<dbReference type="Pfam" id="PF02899">
    <property type="entry name" value="Phage_int_SAM_1"/>
    <property type="match status" value="1"/>
</dbReference>
<evidence type="ECO:0000256" key="2">
    <source>
        <dbReference type="ARBA" id="ARBA00022490"/>
    </source>
</evidence>
<evidence type="ECO:0000256" key="1">
    <source>
        <dbReference type="ARBA" id="ARBA00004496"/>
    </source>
</evidence>
<dbReference type="InterPro" id="IPR013762">
    <property type="entry name" value="Integrase-like_cat_sf"/>
</dbReference>
<dbReference type="PANTHER" id="PTHR30349">
    <property type="entry name" value="PHAGE INTEGRASE-RELATED"/>
    <property type="match status" value="1"/>
</dbReference>
<keyword evidence="2" id="KW-0963">Cytoplasm</keyword>
<evidence type="ECO:0000256" key="5">
    <source>
        <dbReference type="ARBA" id="ARBA00022908"/>
    </source>
</evidence>
<dbReference type="InterPro" id="IPR011010">
    <property type="entry name" value="DNA_brk_join_enz"/>
</dbReference>
<dbReference type="Gene3D" id="1.10.443.10">
    <property type="entry name" value="Intergrase catalytic core"/>
    <property type="match status" value="1"/>
</dbReference>
<keyword evidence="8" id="KW-0131">Cell cycle</keyword>
<dbReference type="InterPro" id="IPR010998">
    <property type="entry name" value="Integrase_recombinase_N"/>
</dbReference>
<gene>
    <name evidence="12" type="primary">xerC</name>
    <name evidence="12" type="ORF">GCM10025862_19260</name>
</gene>
<dbReference type="PROSITE" id="PS51898">
    <property type="entry name" value="TYR_RECOMBINASE"/>
    <property type="match status" value="1"/>
</dbReference>
<dbReference type="InterPro" id="IPR004107">
    <property type="entry name" value="Integrase_SAM-like_N"/>
</dbReference>
<evidence type="ECO:0000256" key="9">
    <source>
        <dbReference type="PROSITE-ProRule" id="PRU01248"/>
    </source>
</evidence>
<evidence type="ECO:0000256" key="3">
    <source>
        <dbReference type="ARBA" id="ARBA00022618"/>
    </source>
</evidence>
<dbReference type="RefSeq" id="WP_241444598.1">
    <property type="nucleotide sequence ID" value="NZ_BSUJ01000001.1"/>
</dbReference>
<evidence type="ECO:0000256" key="8">
    <source>
        <dbReference type="ARBA" id="ARBA00023306"/>
    </source>
</evidence>
<keyword evidence="4" id="KW-0159">Chromosome partition</keyword>
<evidence type="ECO:0000256" key="6">
    <source>
        <dbReference type="ARBA" id="ARBA00023125"/>
    </source>
</evidence>
<accession>A0ABQ6HQS8</accession>
<evidence type="ECO:0000256" key="4">
    <source>
        <dbReference type="ARBA" id="ARBA00022829"/>
    </source>
</evidence>
<evidence type="ECO:0000259" key="11">
    <source>
        <dbReference type="PROSITE" id="PS51900"/>
    </source>
</evidence>
<comment type="subcellular location">
    <subcellularLocation>
        <location evidence="1">Cytoplasm</location>
    </subcellularLocation>
</comment>
<dbReference type="Gene3D" id="1.10.150.130">
    <property type="match status" value="1"/>
</dbReference>
<dbReference type="PANTHER" id="PTHR30349:SF77">
    <property type="entry name" value="TYROSINE RECOMBINASE XERC"/>
    <property type="match status" value="1"/>
</dbReference>
<dbReference type="InterPro" id="IPR050090">
    <property type="entry name" value="Tyrosine_recombinase_XerCD"/>
</dbReference>
<name>A0ABQ6HQS8_9MICO</name>
<evidence type="ECO:0000313" key="13">
    <source>
        <dbReference type="Proteomes" id="UP001157109"/>
    </source>
</evidence>
<feature type="domain" description="Tyr recombinase" evidence="10">
    <location>
        <begin position="109"/>
        <end position="289"/>
    </location>
</feature>
<reference evidence="13" key="1">
    <citation type="journal article" date="2019" name="Int. J. Syst. Evol. Microbiol.">
        <title>The Global Catalogue of Microorganisms (GCM) 10K type strain sequencing project: providing services to taxonomists for standard genome sequencing and annotation.</title>
        <authorList>
            <consortium name="The Broad Institute Genomics Platform"/>
            <consortium name="The Broad Institute Genome Sequencing Center for Infectious Disease"/>
            <person name="Wu L."/>
            <person name="Ma J."/>
        </authorList>
    </citation>
    <scope>NUCLEOTIDE SEQUENCE [LARGE SCALE GENOMIC DNA]</scope>
    <source>
        <strain evidence="13">NBRC 105830</strain>
    </source>
</reference>
<sequence length="297" mass="33476">MAEDLQALGASFARSLKAEGRSERTRLLYGQSIRLYAKWLAAQGHPADLDHLNRDLIRGWLGALLDVNQPGTVKTRYRGLFRFCGWLAAEGEIQANPMIGMTPPQPEAKPVPVLTDDDLSALLRACRGPDFVDVRDEALFRVMLDCGIRVSEASSLTVDDVRLDDEMAFVRGKGSRVRPIYFSARTVQALDRYLRKRRAHRWAHLATLFLSQRGGMSPDGVRDRLDVRAKQAGLGHMHPHQFRHTFAHDFLFNGGQERDLKRLAGWRSDVMLERYGASAADARARAATQRMKRGDRV</sequence>
<protein>
    <submittedName>
        <fullName evidence="12">Tyrosine recombinase XerC</fullName>
    </submittedName>
</protein>
<dbReference type="InterPro" id="IPR002104">
    <property type="entry name" value="Integrase_catalytic"/>
</dbReference>
<evidence type="ECO:0000259" key="10">
    <source>
        <dbReference type="PROSITE" id="PS51898"/>
    </source>
</evidence>
<keyword evidence="7" id="KW-0233">DNA recombination</keyword>
<dbReference type="InterPro" id="IPR044068">
    <property type="entry name" value="CB"/>
</dbReference>
<dbReference type="SUPFAM" id="SSF56349">
    <property type="entry name" value="DNA breaking-rejoining enzymes"/>
    <property type="match status" value="1"/>
</dbReference>
<proteinExistence type="predicted"/>
<evidence type="ECO:0000256" key="7">
    <source>
        <dbReference type="ARBA" id="ARBA00023172"/>
    </source>
</evidence>
<evidence type="ECO:0000313" key="12">
    <source>
        <dbReference type="EMBL" id="GMA19905.1"/>
    </source>
</evidence>
<keyword evidence="13" id="KW-1185">Reference proteome</keyword>
<comment type="caution">
    <text evidence="12">The sequence shown here is derived from an EMBL/GenBank/DDBJ whole genome shotgun (WGS) entry which is preliminary data.</text>
</comment>
<keyword evidence="6 9" id="KW-0238">DNA-binding</keyword>
<dbReference type="EMBL" id="BSUJ01000001">
    <property type="protein sequence ID" value="GMA19905.1"/>
    <property type="molecule type" value="Genomic_DNA"/>
</dbReference>
<feature type="domain" description="Core-binding (CB)" evidence="11">
    <location>
        <begin position="3"/>
        <end position="88"/>
    </location>
</feature>
<dbReference type="Pfam" id="PF00589">
    <property type="entry name" value="Phage_integrase"/>
    <property type="match status" value="1"/>
</dbReference>
<dbReference type="PROSITE" id="PS51900">
    <property type="entry name" value="CB"/>
    <property type="match status" value="1"/>
</dbReference>
<keyword evidence="3" id="KW-0132">Cell division</keyword>
<keyword evidence="5" id="KW-0229">DNA integration</keyword>
<dbReference type="Proteomes" id="UP001157109">
    <property type="component" value="Unassembled WGS sequence"/>
</dbReference>